<proteinExistence type="predicted"/>
<keyword evidence="2 6" id="KW-0812">Transmembrane</keyword>
<reference evidence="8" key="5">
    <citation type="submission" date="2025-09" db="UniProtKB">
        <authorList>
            <consortium name="Ensembl"/>
        </authorList>
    </citation>
    <scope>IDENTIFICATION</scope>
</reference>
<evidence type="ECO:0000256" key="3">
    <source>
        <dbReference type="ARBA" id="ARBA00022989"/>
    </source>
</evidence>
<reference evidence="9" key="2">
    <citation type="journal article" date="2007" name="PLoS Biol.">
        <title>Survey sequencing and comparative analysis of the elephant shark (Callorhinchus milii) genome.</title>
        <authorList>
            <person name="Venkatesh B."/>
            <person name="Kirkness E.F."/>
            <person name="Loh Y.H."/>
            <person name="Halpern A.L."/>
            <person name="Lee A.P."/>
            <person name="Johnson J."/>
            <person name="Dandona N."/>
            <person name="Viswanathan L.D."/>
            <person name="Tay A."/>
            <person name="Venter J.C."/>
            <person name="Strausberg R.L."/>
            <person name="Brenner S."/>
        </authorList>
    </citation>
    <scope>NUCLEOTIDE SEQUENCE [LARGE SCALE GENOMIC DNA]</scope>
</reference>
<feature type="region of interest" description="Disordered" evidence="5">
    <location>
        <begin position="161"/>
        <end position="203"/>
    </location>
</feature>
<keyword evidence="9" id="KW-1185">Reference proteome</keyword>
<protein>
    <recommendedName>
        <fullName evidence="7">VASt domain-containing protein</fullName>
    </recommendedName>
</protein>
<evidence type="ECO:0000313" key="9">
    <source>
        <dbReference type="Proteomes" id="UP000314986"/>
    </source>
</evidence>
<evidence type="ECO:0000256" key="6">
    <source>
        <dbReference type="SAM" id="Phobius"/>
    </source>
</evidence>
<dbReference type="AlphaFoldDB" id="A0A4W3J560"/>
<comment type="subcellular location">
    <subcellularLocation>
        <location evidence="1">Membrane</location>
    </subcellularLocation>
</comment>
<dbReference type="InterPro" id="IPR031968">
    <property type="entry name" value="VASt"/>
</dbReference>
<dbReference type="GO" id="GO:0140268">
    <property type="term" value="C:endoplasmic reticulum-plasma membrane contact site"/>
    <property type="evidence" value="ECO:0007669"/>
    <property type="project" value="TreeGrafter"/>
</dbReference>
<dbReference type="PROSITE" id="PS51778">
    <property type="entry name" value="VAST"/>
    <property type="match status" value="1"/>
</dbReference>
<evidence type="ECO:0000256" key="2">
    <source>
        <dbReference type="ARBA" id="ARBA00022692"/>
    </source>
</evidence>
<keyword evidence="3 6" id="KW-1133">Transmembrane helix</keyword>
<dbReference type="GO" id="GO:0005886">
    <property type="term" value="C:plasma membrane"/>
    <property type="evidence" value="ECO:0007669"/>
    <property type="project" value="TreeGrafter"/>
</dbReference>
<dbReference type="Ensembl" id="ENSCMIT00000033839.1">
    <property type="protein sequence ID" value="ENSCMIP00000033333.1"/>
    <property type="gene ID" value="ENSCMIG00000014225.1"/>
</dbReference>
<name>A0A4W3J560_CALMI</name>
<dbReference type="OMA" id="HISANKM"/>
<dbReference type="Pfam" id="PF16016">
    <property type="entry name" value="VASt"/>
    <property type="match status" value="1"/>
</dbReference>
<reference evidence="9" key="1">
    <citation type="journal article" date="2006" name="Science">
        <title>Ancient noncoding elements conserved in the human genome.</title>
        <authorList>
            <person name="Venkatesh B."/>
            <person name="Kirkness E.F."/>
            <person name="Loh Y.H."/>
            <person name="Halpern A.L."/>
            <person name="Lee A.P."/>
            <person name="Johnson J."/>
            <person name="Dandona N."/>
            <person name="Viswanathan L.D."/>
            <person name="Tay A."/>
            <person name="Venter J.C."/>
            <person name="Strausberg R.L."/>
            <person name="Brenner S."/>
        </authorList>
    </citation>
    <scope>NUCLEOTIDE SEQUENCE [LARGE SCALE GENOMIC DNA]</scope>
</reference>
<dbReference type="InParanoid" id="A0A4W3J560"/>
<feature type="domain" description="VASt" evidence="7">
    <location>
        <begin position="215"/>
        <end position="386"/>
    </location>
</feature>
<dbReference type="PANTHER" id="PTHR23319">
    <property type="entry name" value="GRAM DOMAIN CONTAINING 1B, ISOFORM E"/>
    <property type="match status" value="1"/>
</dbReference>
<dbReference type="STRING" id="7868.ENSCMIP00000033333"/>
<dbReference type="GeneTree" id="ENSGT00940000158013"/>
<dbReference type="Gene3D" id="2.30.29.30">
    <property type="entry name" value="Pleckstrin-homology domain (PH domain)/Phosphotyrosine-binding domain (PTB)"/>
    <property type="match status" value="1"/>
</dbReference>
<organism evidence="8 9">
    <name type="scientific">Callorhinchus milii</name>
    <name type="common">Ghost shark</name>
    <dbReference type="NCBI Taxonomy" id="7868"/>
    <lineage>
        <taxon>Eukaryota</taxon>
        <taxon>Metazoa</taxon>
        <taxon>Chordata</taxon>
        <taxon>Craniata</taxon>
        <taxon>Vertebrata</taxon>
        <taxon>Chondrichthyes</taxon>
        <taxon>Holocephali</taxon>
        <taxon>Chimaeriformes</taxon>
        <taxon>Callorhinchidae</taxon>
        <taxon>Callorhinchus</taxon>
    </lineage>
</organism>
<reference evidence="9" key="3">
    <citation type="journal article" date="2014" name="Nature">
        <title>Elephant shark genome provides unique insights into gnathostome evolution.</title>
        <authorList>
            <consortium name="International Elephant Shark Genome Sequencing Consortium"/>
            <person name="Venkatesh B."/>
            <person name="Lee A.P."/>
            <person name="Ravi V."/>
            <person name="Maurya A.K."/>
            <person name="Lian M.M."/>
            <person name="Swann J.B."/>
            <person name="Ohta Y."/>
            <person name="Flajnik M.F."/>
            <person name="Sutoh Y."/>
            <person name="Kasahara M."/>
            <person name="Hoon S."/>
            <person name="Gangu V."/>
            <person name="Roy S.W."/>
            <person name="Irimia M."/>
            <person name="Korzh V."/>
            <person name="Kondrychyn I."/>
            <person name="Lim Z.W."/>
            <person name="Tay B.H."/>
            <person name="Tohari S."/>
            <person name="Kong K.W."/>
            <person name="Ho S."/>
            <person name="Lorente-Galdos B."/>
            <person name="Quilez J."/>
            <person name="Marques-Bonet T."/>
            <person name="Raney B.J."/>
            <person name="Ingham P.W."/>
            <person name="Tay A."/>
            <person name="Hillier L.W."/>
            <person name="Minx P."/>
            <person name="Boehm T."/>
            <person name="Wilson R.K."/>
            <person name="Brenner S."/>
            <person name="Warren W.C."/>
        </authorList>
    </citation>
    <scope>NUCLEOTIDE SEQUENCE [LARGE SCALE GENOMIC DNA]</scope>
</reference>
<sequence length="555" mass="64142">MTKAKMARLIPNAIQICTTTEKLYFTSFTARERTYLNIFRMWQNALLDKYLSKKELLGMVQQNYGTDLGLNKNEMDSLQLSSDEAHLIGSSGKNTNDEYNDKRDHSNKSRMFYPEAATYHSSTPLPTGDASFVIPSVVINDDEPGMLPRVETRGEISLIRRSFTTSEKENSRGGSNSSSSWLDLNGNEDLPTERNDLSDAVDEDTAEDEFYHDMKGRLYVNRVFNMSADKIFELLFTDSEFLQNFTEARKITEFVSSPWEEELDGNQKRTLKYKITITNPLAGKFSTGTETQILYKKSQKEHYYLIDSEIITHDVPYHDYFYTLNRFCIIQTSKRKCRLRVSSDICYRKQPWGLVKIFIEKHSWSGLEEYFKHLESSLLVEEILQNKISSELGQVGMVRRRRRAYSRSQDQLVKQLSSRNLNVDSRDVYAGKLNDVEDKSIIWTWNLSKFVLIMSIILVILALLNISLFFKLLVIEDVAQKAYFSNRTKTEKHKIGLDPEIMSPKEITKHKNKADLQRLQGVIKDSILLLDQLKGSLSNIQKSFDLQNQTIKIPT</sequence>
<dbReference type="PANTHER" id="PTHR23319:SF1">
    <property type="entry name" value="PROTEIN ASTER-C"/>
    <property type="match status" value="1"/>
</dbReference>
<dbReference type="GO" id="GO:0032366">
    <property type="term" value="P:intracellular sterol transport"/>
    <property type="evidence" value="ECO:0007669"/>
    <property type="project" value="TreeGrafter"/>
</dbReference>
<evidence type="ECO:0000256" key="4">
    <source>
        <dbReference type="ARBA" id="ARBA00023136"/>
    </source>
</evidence>
<evidence type="ECO:0000256" key="5">
    <source>
        <dbReference type="SAM" id="MobiDB-lite"/>
    </source>
</evidence>
<dbReference type="InterPro" id="IPR011993">
    <property type="entry name" value="PH-like_dom_sf"/>
</dbReference>
<dbReference type="GO" id="GO:0120020">
    <property type="term" value="F:cholesterol transfer activity"/>
    <property type="evidence" value="ECO:0007669"/>
    <property type="project" value="TreeGrafter"/>
</dbReference>
<feature type="transmembrane region" description="Helical" evidence="6">
    <location>
        <begin position="450"/>
        <end position="474"/>
    </location>
</feature>
<accession>A0A4W3J560</accession>
<evidence type="ECO:0000259" key="7">
    <source>
        <dbReference type="PROSITE" id="PS51778"/>
    </source>
</evidence>
<reference evidence="8" key="4">
    <citation type="submission" date="2025-08" db="UniProtKB">
        <authorList>
            <consortium name="Ensembl"/>
        </authorList>
    </citation>
    <scope>IDENTIFICATION</scope>
</reference>
<dbReference type="Proteomes" id="UP000314986">
    <property type="component" value="Unassembled WGS sequence"/>
</dbReference>
<evidence type="ECO:0000313" key="8">
    <source>
        <dbReference type="Ensembl" id="ENSCMIP00000033333.1"/>
    </source>
</evidence>
<evidence type="ECO:0000256" key="1">
    <source>
        <dbReference type="ARBA" id="ARBA00004370"/>
    </source>
</evidence>
<dbReference type="GO" id="GO:0015485">
    <property type="term" value="F:cholesterol binding"/>
    <property type="evidence" value="ECO:0007669"/>
    <property type="project" value="TreeGrafter"/>
</dbReference>
<dbReference type="InterPro" id="IPR051482">
    <property type="entry name" value="Cholesterol_transport"/>
</dbReference>
<keyword evidence="4 6" id="KW-0472">Membrane</keyword>
<dbReference type="GO" id="GO:0005789">
    <property type="term" value="C:endoplasmic reticulum membrane"/>
    <property type="evidence" value="ECO:0007669"/>
    <property type="project" value="TreeGrafter"/>
</dbReference>